<sequence length="197" mass="22293">MKKTGRVLNFEKRKVYIVTEDNEFLVVKRGSKDPVKNEEYTGEVIKLSKTQKKIISFFLIIIMVFSIAVISIYLNPKATIVVDMNVTYKIKINKYDKIIGIDSLNSKKATEILKSTKVKGENLNTGLSSLFRTCVSMGVIDSDYIESHGSITVFVLDDTGIFSKSKDIKLDLYSFESELSTKGLKLVMNNRGKHDLF</sequence>
<evidence type="ECO:0000256" key="4">
    <source>
        <dbReference type="ARBA" id="ARBA00022989"/>
    </source>
</evidence>
<dbReference type="InterPro" id="IPR024449">
    <property type="entry name" value="Anti-sigma_RsgI_N"/>
</dbReference>
<dbReference type="GO" id="GO:0005886">
    <property type="term" value="C:plasma membrane"/>
    <property type="evidence" value="ECO:0007669"/>
    <property type="project" value="UniProtKB-SubCell"/>
</dbReference>
<keyword evidence="3 6" id="KW-0812">Transmembrane</keyword>
<gene>
    <name evidence="8" type="ORF">SAMN02745196_01752</name>
</gene>
<keyword evidence="5 6" id="KW-0472">Membrane</keyword>
<reference evidence="8 9" key="1">
    <citation type="submission" date="2016-11" db="EMBL/GenBank/DDBJ databases">
        <authorList>
            <person name="Jaros S."/>
            <person name="Januszkiewicz K."/>
            <person name="Wedrychowicz H."/>
        </authorList>
    </citation>
    <scope>NUCLEOTIDE SEQUENCE [LARGE SCALE GENOMIC DNA]</scope>
    <source>
        <strain evidence="8 9">DSM 3089</strain>
    </source>
</reference>
<organism evidence="8 9">
    <name type="scientific">Clostridium collagenovorans DSM 3089</name>
    <dbReference type="NCBI Taxonomy" id="1121306"/>
    <lineage>
        <taxon>Bacteria</taxon>
        <taxon>Bacillati</taxon>
        <taxon>Bacillota</taxon>
        <taxon>Clostridia</taxon>
        <taxon>Eubacteriales</taxon>
        <taxon>Clostridiaceae</taxon>
        <taxon>Clostridium</taxon>
    </lineage>
</organism>
<proteinExistence type="predicted"/>
<dbReference type="EMBL" id="FQXP01000006">
    <property type="protein sequence ID" value="SHH88939.1"/>
    <property type="molecule type" value="Genomic_DNA"/>
</dbReference>
<dbReference type="Pfam" id="PF23750">
    <property type="entry name" value="RsgI_M"/>
    <property type="match status" value="1"/>
</dbReference>
<dbReference type="PROSITE" id="PS51849">
    <property type="entry name" value="RSGI_N"/>
    <property type="match status" value="1"/>
</dbReference>
<dbReference type="InterPro" id="IPR055431">
    <property type="entry name" value="RsgI_M"/>
</dbReference>
<evidence type="ECO:0000256" key="3">
    <source>
        <dbReference type="ARBA" id="ARBA00022692"/>
    </source>
</evidence>
<keyword evidence="4 6" id="KW-1133">Transmembrane helix</keyword>
<dbReference type="RefSeq" id="WP_072831648.1">
    <property type="nucleotide sequence ID" value="NZ_FQXP01000006.1"/>
</dbReference>
<comment type="subcellular location">
    <subcellularLocation>
        <location evidence="1">Cell membrane</location>
        <topology evidence="1">Single-pass membrane protein</topology>
    </subcellularLocation>
</comment>
<evidence type="ECO:0000256" key="1">
    <source>
        <dbReference type="ARBA" id="ARBA00004162"/>
    </source>
</evidence>
<name>A0A1M5WN74_9CLOT</name>
<evidence type="ECO:0000313" key="9">
    <source>
        <dbReference type="Proteomes" id="UP000184526"/>
    </source>
</evidence>
<evidence type="ECO:0000313" key="8">
    <source>
        <dbReference type="EMBL" id="SHH88939.1"/>
    </source>
</evidence>
<keyword evidence="9" id="KW-1185">Reference proteome</keyword>
<feature type="domain" description="RsgI N-terminal anti-sigma" evidence="7">
    <location>
        <begin position="3"/>
        <end position="51"/>
    </location>
</feature>
<accession>A0A1M5WN74</accession>
<evidence type="ECO:0000259" key="7">
    <source>
        <dbReference type="PROSITE" id="PS51849"/>
    </source>
</evidence>
<keyword evidence="2" id="KW-1003">Cell membrane</keyword>
<dbReference type="AlphaFoldDB" id="A0A1M5WN74"/>
<evidence type="ECO:0000256" key="2">
    <source>
        <dbReference type="ARBA" id="ARBA00022475"/>
    </source>
</evidence>
<dbReference type="OrthoDB" id="1917386at2"/>
<evidence type="ECO:0000256" key="6">
    <source>
        <dbReference type="SAM" id="Phobius"/>
    </source>
</evidence>
<evidence type="ECO:0000256" key="5">
    <source>
        <dbReference type="ARBA" id="ARBA00023136"/>
    </source>
</evidence>
<dbReference type="Proteomes" id="UP000184526">
    <property type="component" value="Unassembled WGS sequence"/>
</dbReference>
<feature type="transmembrane region" description="Helical" evidence="6">
    <location>
        <begin position="54"/>
        <end position="74"/>
    </location>
</feature>
<protein>
    <recommendedName>
        <fullName evidence="7">RsgI N-terminal anti-sigma domain-containing protein</fullName>
    </recommendedName>
</protein>